<reference evidence="2 3" key="1">
    <citation type="submission" date="2017-11" db="EMBL/GenBank/DDBJ databases">
        <title>Genomic Encyclopedia of Archaeal and Bacterial Type Strains, Phase II (KMG-II): From Individual Species to Whole Genera.</title>
        <authorList>
            <person name="Goeker M."/>
        </authorList>
    </citation>
    <scope>NUCLEOTIDE SEQUENCE [LARGE SCALE GENOMIC DNA]</scope>
    <source>
        <strain evidence="2 3">DSM 22413</strain>
    </source>
</reference>
<feature type="region of interest" description="Disordered" evidence="1">
    <location>
        <begin position="192"/>
        <end position="261"/>
    </location>
</feature>
<organism evidence="2 3">
    <name type="scientific">Luteimicrobium subarcticum</name>
    <dbReference type="NCBI Taxonomy" id="620910"/>
    <lineage>
        <taxon>Bacteria</taxon>
        <taxon>Bacillati</taxon>
        <taxon>Actinomycetota</taxon>
        <taxon>Actinomycetes</taxon>
        <taxon>Micrococcales</taxon>
        <taxon>Luteimicrobium</taxon>
    </lineage>
</organism>
<keyword evidence="3" id="KW-1185">Reference proteome</keyword>
<name>A0A2M8WWB1_9MICO</name>
<evidence type="ECO:0000313" key="3">
    <source>
        <dbReference type="Proteomes" id="UP000231586"/>
    </source>
</evidence>
<comment type="caution">
    <text evidence="2">The sequence shown here is derived from an EMBL/GenBank/DDBJ whole genome shotgun (WGS) entry which is preliminary data.</text>
</comment>
<protein>
    <submittedName>
        <fullName evidence="2">Uncharacterized protein</fullName>
    </submittedName>
</protein>
<proteinExistence type="predicted"/>
<dbReference type="EMBL" id="PGTZ01000002">
    <property type="protein sequence ID" value="PJI95203.1"/>
    <property type="molecule type" value="Genomic_DNA"/>
</dbReference>
<feature type="region of interest" description="Disordered" evidence="1">
    <location>
        <begin position="1"/>
        <end position="30"/>
    </location>
</feature>
<evidence type="ECO:0000313" key="2">
    <source>
        <dbReference type="EMBL" id="PJI95203.1"/>
    </source>
</evidence>
<sequence>MSAFSATRPDRRNRKYFPSGTLPAGQSAGKPLAEVPRSVACMLCGPGGMLDFRQEPRRHILLGVFLQPIERQVNPIVEFRSHCLGKDRAEGDEGHKEAVAQSDVPLTLPKFGDDCRTRTFEQREKACRTGAIDAPNRRIVATHVQFSSCQPEPQISAETYEPCPARPKVVNHGHHDDHNYSYWDSDVTKPVRRPVARPSRPGHGASPKLRLPSCRDRLLLHPAGPGHQASASASNHQACRRRSATLSATRRCSAPRDPDLP</sequence>
<evidence type="ECO:0000256" key="1">
    <source>
        <dbReference type="SAM" id="MobiDB-lite"/>
    </source>
</evidence>
<dbReference type="AlphaFoldDB" id="A0A2M8WWB1"/>
<dbReference type="Proteomes" id="UP000231586">
    <property type="component" value="Unassembled WGS sequence"/>
</dbReference>
<accession>A0A2M8WWB1</accession>
<gene>
    <name evidence="2" type="ORF">CLV34_0077</name>
</gene>